<evidence type="ECO:0000313" key="2">
    <source>
        <dbReference type="EMBL" id="CAB1431612.1"/>
    </source>
</evidence>
<comment type="caution">
    <text evidence="2">The sequence shown here is derived from an EMBL/GenBank/DDBJ whole genome shotgun (WGS) entry which is preliminary data.</text>
</comment>
<organism evidence="2 3">
    <name type="scientific">Pleuronectes platessa</name>
    <name type="common">European plaice</name>
    <dbReference type="NCBI Taxonomy" id="8262"/>
    <lineage>
        <taxon>Eukaryota</taxon>
        <taxon>Metazoa</taxon>
        <taxon>Chordata</taxon>
        <taxon>Craniata</taxon>
        <taxon>Vertebrata</taxon>
        <taxon>Euteleostomi</taxon>
        <taxon>Actinopterygii</taxon>
        <taxon>Neopterygii</taxon>
        <taxon>Teleostei</taxon>
        <taxon>Neoteleostei</taxon>
        <taxon>Acanthomorphata</taxon>
        <taxon>Carangaria</taxon>
        <taxon>Pleuronectiformes</taxon>
        <taxon>Pleuronectoidei</taxon>
        <taxon>Pleuronectidae</taxon>
        <taxon>Pleuronectes</taxon>
    </lineage>
</organism>
<evidence type="ECO:0000313" key="3">
    <source>
        <dbReference type="Proteomes" id="UP001153269"/>
    </source>
</evidence>
<protein>
    <submittedName>
        <fullName evidence="2">Uncharacterized protein</fullName>
    </submittedName>
</protein>
<proteinExistence type="predicted"/>
<keyword evidence="3" id="KW-1185">Reference proteome</keyword>
<dbReference type="Proteomes" id="UP001153269">
    <property type="component" value="Unassembled WGS sequence"/>
</dbReference>
<accession>A0A9N7YLQ2</accession>
<name>A0A9N7YLQ2_PLEPL</name>
<dbReference type="EMBL" id="CADEAL010001353">
    <property type="protein sequence ID" value="CAB1431612.1"/>
    <property type="molecule type" value="Genomic_DNA"/>
</dbReference>
<evidence type="ECO:0000256" key="1">
    <source>
        <dbReference type="SAM" id="MobiDB-lite"/>
    </source>
</evidence>
<gene>
    <name evidence="2" type="ORF">PLEPLA_LOCUS19669</name>
</gene>
<dbReference type="AlphaFoldDB" id="A0A9N7YLQ2"/>
<reference evidence="2" key="1">
    <citation type="submission" date="2020-03" db="EMBL/GenBank/DDBJ databases">
        <authorList>
            <person name="Weist P."/>
        </authorList>
    </citation>
    <scope>NUCLEOTIDE SEQUENCE</scope>
</reference>
<sequence>MCEHESNTQPGVSLGSRQEKIQRLSVVYIVFSHPDPEIIKTSVQESKGTRGDEVKDAVETDLPQLRKRERREGCSLKALSQQLSTLCLWKSTSVELELHIPSCRQEKDEMAQDIYIVYDESKRKSKGGESPPTEISPWRKELLQASAGRERGFRSAAEETRTQLNAADEGRALDGHVKTGGWRPAADDSLSSSVQSDITALRKSPVFYRLALREYRFITRSLRYKQEQRKDHVKETGKVESMLLLLGGRAEPDSDGCVPSGEEPDQLVDL</sequence>
<feature type="region of interest" description="Disordered" evidence="1">
    <location>
        <begin position="249"/>
        <end position="270"/>
    </location>
</feature>